<protein>
    <submittedName>
        <fullName evidence="3">Uncharacterized protein</fullName>
    </submittedName>
</protein>
<reference evidence="3 4" key="1">
    <citation type="journal article" date="2023" name="Sci. Data">
        <title>Genome assembly of the Korean intertidal mud-creeper Batillaria attramentaria.</title>
        <authorList>
            <person name="Patra A.K."/>
            <person name="Ho P.T."/>
            <person name="Jun S."/>
            <person name="Lee S.J."/>
            <person name="Kim Y."/>
            <person name="Won Y.J."/>
        </authorList>
    </citation>
    <scope>NUCLEOTIDE SEQUENCE [LARGE SCALE GENOMIC DNA]</scope>
    <source>
        <strain evidence="3">Wonlab-2016</strain>
    </source>
</reference>
<gene>
    <name evidence="3" type="ORF">BaRGS_00010940</name>
</gene>
<dbReference type="Proteomes" id="UP001519460">
    <property type="component" value="Unassembled WGS sequence"/>
</dbReference>
<dbReference type="AlphaFoldDB" id="A0ABD0LF41"/>
<keyword evidence="2" id="KW-0732">Signal</keyword>
<evidence type="ECO:0000256" key="1">
    <source>
        <dbReference type="SAM" id="MobiDB-lite"/>
    </source>
</evidence>
<sequence length="354" mass="38595">MSIYLLALMCAVLCAATVEGQRCCTPDQWEGFQASTAGYVKGFFRRRPGVERGAVYVFYDFTNQRTAAFANYTGEAGERKYRIVRRYDGEEGQLYVVDLLNDKCYKKKLDEPFRAACVPDKAKSVGSFYYGAGDAKLEAVGYSLGINTKKYKMEFDIAVTREGCVPIGESVFGVARGVPFMENVGFVDIKPGISDPSVFDVPSQCESASACSVSAGKVVSAGKSRAKRSANKAGKTVAGQQARRHHKHTPWPFPASCPGYSVTSCDSGLCSWSPCRSVTFKQRCCLLYVPTCPRLSDRGQGGGASQRTLFIARRSCRAAPSGAVCARRNMPHFTYGKHASKDATLRHTTNTPRG</sequence>
<dbReference type="InterPro" id="IPR001299">
    <property type="entry name" value="Ependymin"/>
</dbReference>
<feature type="signal peptide" evidence="2">
    <location>
        <begin position="1"/>
        <end position="20"/>
    </location>
</feature>
<organism evidence="3 4">
    <name type="scientific">Batillaria attramentaria</name>
    <dbReference type="NCBI Taxonomy" id="370345"/>
    <lineage>
        <taxon>Eukaryota</taxon>
        <taxon>Metazoa</taxon>
        <taxon>Spiralia</taxon>
        <taxon>Lophotrochozoa</taxon>
        <taxon>Mollusca</taxon>
        <taxon>Gastropoda</taxon>
        <taxon>Caenogastropoda</taxon>
        <taxon>Sorbeoconcha</taxon>
        <taxon>Cerithioidea</taxon>
        <taxon>Batillariidae</taxon>
        <taxon>Batillaria</taxon>
    </lineage>
</organism>
<dbReference type="PANTHER" id="PTHR10697">
    <property type="entry name" value="MAMMALIAN EPENDYMIN-RELATED PROTEIN 1"/>
    <property type="match status" value="1"/>
</dbReference>
<feature type="region of interest" description="Disordered" evidence="1">
    <location>
        <begin position="222"/>
        <end position="250"/>
    </location>
</feature>
<evidence type="ECO:0000256" key="2">
    <source>
        <dbReference type="SAM" id="SignalP"/>
    </source>
</evidence>
<name>A0ABD0LF41_9CAEN</name>
<keyword evidence="4" id="KW-1185">Reference proteome</keyword>
<proteinExistence type="predicted"/>
<comment type="caution">
    <text evidence="3">The sequence shown here is derived from an EMBL/GenBank/DDBJ whole genome shotgun (WGS) entry which is preliminary data.</text>
</comment>
<dbReference type="PANTHER" id="PTHR10697:SF13">
    <property type="entry name" value="RICIN B LECTIN DOMAIN-CONTAINING PROTEIN"/>
    <property type="match status" value="1"/>
</dbReference>
<feature type="chain" id="PRO_5044884173" evidence="2">
    <location>
        <begin position="21"/>
        <end position="354"/>
    </location>
</feature>
<dbReference type="Pfam" id="PF00811">
    <property type="entry name" value="Ependymin"/>
    <property type="match status" value="1"/>
</dbReference>
<accession>A0ABD0LF41</accession>
<evidence type="ECO:0000313" key="3">
    <source>
        <dbReference type="EMBL" id="KAK7497806.1"/>
    </source>
</evidence>
<dbReference type="EMBL" id="JACVVK020000055">
    <property type="protein sequence ID" value="KAK7497806.1"/>
    <property type="molecule type" value="Genomic_DNA"/>
</dbReference>
<evidence type="ECO:0000313" key="4">
    <source>
        <dbReference type="Proteomes" id="UP001519460"/>
    </source>
</evidence>